<evidence type="ECO:0000256" key="3">
    <source>
        <dbReference type="ARBA" id="ARBA00023015"/>
    </source>
</evidence>
<accession>A0AAI9EQZ6</accession>
<feature type="domain" description="HTH lysR-type" evidence="6">
    <location>
        <begin position="10"/>
        <end position="67"/>
    </location>
</feature>
<protein>
    <submittedName>
        <fullName evidence="7">Transcriptional regulator</fullName>
    </submittedName>
</protein>
<reference evidence="7 8" key="1">
    <citation type="submission" date="2015-03" db="EMBL/GenBank/DDBJ databases">
        <authorList>
            <consortium name="Pathogen Informatics"/>
            <person name="Murphy D."/>
        </authorList>
    </citation>
    <scope>NUCLEOTIDE SEQUENCE [LARGE SCALE GENOMIC DNA]</scope>
    <source>
        <strain evidence="7 8">3400/83</strain>
    </source>
</reference>
<dbReference type="InterPro" id="IPR036390">
    <property type="entry name" value="WH_DNA-bd_sf"/>
</dbReference>
<dbReference type="InterPro" id="IPR036388">
    <property type="entry name" value="WH-like_DNA-bd_sf"/>
</dbReference>
<evidence type="ECO:0000256" key="5">
    <source>
        <dbReference type="ARBA" id="ARBA00023163"/>
    </source>
</evidence>
<evidence type="ECO:0000256" key="1">
    <source>
        <dbReference type="ARBA" id="ARBA00009437"/>
    </source>
</evidence>
<keyword evidence="5" id="KW-0804">Transcription</keyword>
<gene>
    <name evidence="7" type="primary">lysR1_2</name>
    <name evidence="7" type="ORF">ERS008524_04010</name>
</gene>
<dbReference type="FunFam" id="1.10.10.10:FF:000001">
    <property type="entry name" value="LysR family transcriptional regulator"/>
    <property type="match status" value="1"/>
</dbReference>
<keyword evidence="3" id="KW-0805">Transcription regulation</keyword>
<evidence type="ECO:0000256" key="2">
    <source>
        <dbReference type="ARBA" id="ARBA00022491"/>
    </source>
</evidence>
<proteinExistence type="inferred from homology"/>
<keyword evidence="2" id="KW-0678">Repressor</keyword>
<comment type="similarity">
    <text evidence="1">Belongs to the LysR transcriptional regulatory family.</text>
</comment>
<dbReference type="Pfam" id="PF03466">
    <property type="entry name" value="LysR_substrate"/>
    <property type="match status" value="1"/>
</dbReference>
<dbReference type="AlphaFoldDB" id="A0AAI9EQZ6"/>
<dbReference type="PRINTS" id="PR00039">
    <property type="entry name" value="HTHLYSR"/>
</dbReference>
<dbReference type="PANTHER" id="PTHR30419:SF14">
    <property type="entry name" value="LYSR FAMILY TRANSCRIPTIONAL REGULATOR"/>
    <property type="match status" value="1"/>
</dbReference>
<feature type="domain" description="HTH lysR-type" evidence="6">
    <location>
        <begin position="110"/>
        <end position="162"/>
    </location>
</feature>
<evidence type="ECO:0000259" key="6">
    <source>
        <dbReference type="PROSITE" id="PS50931"/>
    </source>
</evidence>
<evidence type="ECO:0000313" key="8">
    <source>
        <dbReference type="Proteomes" id="UP000046784"/>
    </source>
</evidence>
<dbReference type="RefSeq" id="WP_057645461.1">
    <property type="nucleotide sequence ID" value="NZ_CABMMF010000042.1"/>
</dbReference>
<dbReference type="PANTHER" id="PTHR30419">
    <property type="entry name" value="HTH-TYPE TRANSCRIPTIONAL REGULATOR YBHD"/>
    <property type="match status" value="1"/>
</dbReference>
<dbReference type="Gene3D" id="3.40.190.290">
    <property type="match status" value="1"/>
</dbReference>
<name>A0AAI9EQZ6_YERFR</name>
<dbReference type="Pfam" id="PF00126">
    <property type="entry name" value="HTH_1"/>
    <property type="match status" value="2"/>
</dbReference>
<sequence>MKKKQEYKLFNIMQIRAFLRVAQTGSISQAAHNLFRTQSAITRSIRELEHILGESLFERHSAGMLLTEQGKSILPRAIQILDELQQVPPLIDDTGSDFSEPLWLYNVMRLKIFLALYQLHSTRNVANSLDITSSAVSAAIKTMEQGCGAVLFRRTAQGMMPTKMSRKIAPSISRALNEIRRIPEEIAAMKGIVTGTVHVGALPLSRAGLLPKAIINAINAHETIKVATDESAFDRLVSELRGGNIDLIIGALRHDSSVDDLDKIKLFTEELILLTRPAHFLTGRDLIAADFDNIKWVLPRENAPSRHSLIKAFRSLGMDAPQPVVETGDPTVVRELLLRSDMVAVVSSHQLEYEISIGVLTPLRIHLNETHRDIGIMSRKGALHSPATRAFIRSLKEIIPGGPSGTLESPFYL</sequence>
<evidence type="ECO:0000313" key="7">
    <source>
        <dbReference type="EMBL" id="CFR13677.1"/>
    </source>
</evidence>
<dbReference type="InterPro" id="IPR005119">
    <property type="entry name" value="LysR_subst-bd"/>
</dbReference>
<dbReference type="GO" id="GO:0005829">
    <property type="term" value="C:cytosol"/>
    <property type="evidence" value="ECO:0007669"/>
    <property type="project" value="TreeGrafter"/>
</dbReference>
<dbReference type="Proteomes" id="UP000046784">
    <property type="component" value="Unassembled WGS sequence"/>
</dbReference>
<keyword evidence="4" id="KW-0238">DNA-binding</keyword>
<dbReference type="GO" id="GO:0003677">
    <property type="term" value="F:DNA binding"/>
    <property type="evidence" value="ECO:0007669"/>
    <property type="project" value="UniProtKB-KW"/>
</dbReference>
<dbReference type="PROSITE" id="PS50931">
    <property type="entry name" value="HTH_LYSR"/>
    <property type="match status" value="2"/>
</dbReference>
<dbReference type="InterPro" id="IPR000847">
    <property type="entry name" value="LysR_HTH_N"/>
</dbReference>
<dbReference type="SUPFAM" id="SSF46785">
    <property type="entry name" value="Winged helix' DNA-binding domain"/>
    <property type="match status" value="2"/>
</dbReference>
<comment type="caution">
    <text evidence="7">The sequence shown here is derived from an EMBL/GenBank/DDBJ whole genome shotgun (WGS) entry which is preliminary data.</text>
</comment>
<evidence type="ECO:0000256" key="4">
    <source>
        <dbReference type="ARBA" id="ARBA00023125"/>
    </source>
</evidence>
<dbReference type="Gene3D" id="1.10.10.10">
    <property type="entry name" value="Winged helix-like DNA-binding domain superfamily/Winged helix DNA-binding domain"/>
    <property type="match status" value="2"/>
</dbReference>
<dbReference type="EMBL" id="CGCB01000042">
    <property type="protein sequence ID" value="CFR13677.1"/>
    <property type="molecule type" value="Genomic_DNA"/>
</dbReference>
<dbReference type="GO" id="GO:0003700">
    <property type="term" value="F:DNA-binding transcription factor activity"/>
    <property type="evidence" value="ECO:0007669"/>
    <property type="project" value="InterPro"/>
</dbReference>
<dbReference type="InterPro" id="IPR050950">
    <property type="entry name" value="HTH-type_LysR_regulators"/>
</dbReference>
<dbReference type="SUPFAM" id="SSF53850">
    <property type="entry name" value="Periplasmic binding protein-like II"/>
    <property type="match status" value="1"/>
</dbReference>
<organism evidence="7 8">
    <name type="scientific">Yersinia frederiksenii</name>
    <dbReference type="NCBI Taxonomy" id="29484"/>
    <lineage>
        <taxon>Bacteria</taxon>
        <taxon>Pseudomonadati</taxon>
        <taxon>Pseudomonadota</taxon>
        <taxon>Gammaproteobacteria</taxon>
        <taxon>Enterobacterales</taxon>
        <taxon>Yersiniaceae</taxon>
        <taxon>Yersinia</taxon>
    </lineage>
</organism>